<evidence type="ECO:0000313" key="5">
    <source>
        <dbReference type="EMBL" id="RNL43076.1"/>
    </source>
</evidence>
<protein>
    <recommendedName>
        <fullName evidence="4">HTH araC/xylS-type domain-containing protein</fullName>
    </recommendedName>
</protein>
<dbReference type="InterPro" id="IPR018060">
    <property type="entry name" value="HTH_AraC"/>
</dbReference>
<evidence type="ECO:0000256" key="1">
    <source>
        <dbReference type="ARBA" id="ARBA00023015"/>
    </source>
</evidence>
<evidence type="ECO:0000259" key="4">
    <source>
        <dbReference type="PROSITE" id="PS01124"/>
    </source>
</evidence>
<dbReference type="AlphaFoldDB" id="A0A3N0B8D8"/>
<dbReference type="InterPro" id="IPR018062">
    <property type="entry name" value="HTH_AraC-typ_CS"/>
</dbReference>
<dbReference type="GO" id="GO:0043565">
    <property type="term" value="F:sequence-specific DNA binding"/>
    <property type="evidence" value="ECO:0007669"/>
    <property type="project" value="InterPro"/>
</dbReference>
<accession>A0A3N0B8D8</accession>
<dbReference type="Proteomes" id="UP000278632">
    <property type="component" value="Unassembled WGS sequence"/>
</dbReference>
<keyword evidence="3" id="KW-0804">Transcription</keyword>
<dbReference type="EMBL" id="QICD01000014">
    <property type="protein sequence ID" value="RNL43076.1"/>
    <property type="molecule type" value="Genomic_DNA"/>
</dbReference>
<feature type="domain" description="HTH araC/xylS-type" evidence="4">
    <location>
        <begin position="229"/>
        <end position="326"/>
    </location>
</feature>
<organism evidence="5 6">
    <name type="scientific">Paraeggerthella hongkongensis</name>
    <dbReference type="NCBI Taxonomy" id="230658"/>
    <lineage>
        <taxon>Bacteria</taxon>
        <taxon>Bacillati</taxon>
        <taxon>Actinomycetota</taxon>
        <taxon>Coriobacteriia</taxon>
        <taxon>Eggerthellales</taxon>
        <taxon>Eggerthellaceae</taxon>
        <taxon>Paraeggerthella</taxon>
    </lineage>
</organism>
<dbReference type="PROSITE" id="PS01124">
    <property type="entry name" value="HTH_ARAC_FAMILY_2"/>
    <property type="match status" value="1"/>
</dbReference>
<comment type="caution">
    <text evidence="5">The sequence shown here is derived from an EMBL/GenBank/DDBJ whole genome shotgun (WGS) entry which is preliminary data.</text>
</comment>
<keyword evidence="2" id="KW-0238">DNA-binding</keyword>
<dbReference type="SMART" id="SM00342">
    <property type="entry name" value="HTH_ARAC"/>
    <property type="match status" value="1"/>
</dbReference>
<dbReference type="GO" id="GO:0003700">
    <property type="term" value="F:DNA-binding transcription factor activity"/>
    <property type="evidence" value="ECO:0007669"/>
    <property type="project" value="InterPro"/>
</dbReference>
<name>A0A3N0B8D8_9ACTN</name>
<dbReference type="InterPro" id="IPR053142">
    <property type="entry name" value="PchR_regulatory_protein"/>
</dbReference>
<evidence type="ECO:0000313" key="6">
    <source>
        <dbReference type="Proteomes" id="UP000278632"/>
    </source>
</evidence>
<dbReference type="SUPFAM" id="SSF46689">
    <property type="entry name" value="Homeodomain-like"/>
    <property type="match status" value="2"/>
</dbReference>
<dbReference type="Pfam" id="PF12833">
    <property type="entry name" value="HTH_18"/>
    <property type="match status" value="1"/>
</dbReference>
<proteinExistence type="predicted"/>
<keyword evidence="6" id="KW-1185">Reference proteome</keyword>
<keyword evidence="1" id="KW-0805">Transcription regulation</keyword>
<dbReference type="PROSITE" id="PS00041">
    <property type="entry name" value="HTH_ARAC_FAMILY_1"/>
    <property type="match status" value="1"/>
</dbReference>
<dbReference type="Gene3D" id="1.10.10.60">
    <property type="entry name" value="Homeodomain-like"/>
    <property type="match status" value="1"/>
</dbReference>
<evidence type="ECO:0000256" key="3">
    <source>
        <dbReference type="ARBA" id="ARBA00023163"/>
    </source>
</evidence>
<sequence length="329" mass="36885">MLVTEYGLVREDGAADARAKMLSSQFARSAVDVVVPLAPDLGSGYYRRLSPCSGIDVYVGDVTFREDVALVERAVRETFSLTFCLSGELEWRKVGERGGVRLERGDCCVYRNGAFAFENRYEASRRSFGMGIDLHPGRFGSVMRRLADRGFVADCREPSSCVKKVRPSRSIEPLVHDLLSCSYSHDLKALYLEGKVLEIVSALLSEVVPEAGSDGGACRPALAEVDALERVRRALDERCFEHVSVAELAKLSLMSESRLRSEFKLRYGTSVHQYLLDRRMVRACELLERGYRVKDSAAMAGYSNISHFGDQFKRRCGMTPGEYARRFRE</sequence>
<dbReference type="RefSeq" id="WP_123192373.1">
    <property type="nucleotide sequence ID" value="NZ_QICD01000014.1"/>
</dbReference>
<dbReference type="PANTHER" id="PTHR47893">
    <property type="entry name" value="REGULATORY PROTEIN PCHR"/>
    <property type="match status" value="1"/>
</dbReference>
<evidence type="ECO:0000256" key="2">
    <source>
        <dbReference type="ARBA" id="ARBA00023125"/>
    </source>
</evidence>
<dbReference type="OrthoDB" id="2039152at2"/>
<reference evidence="6" key="1">
    <citation type="submission" date="2018-05" db="EMBL/GenBank/DDBJ databases">
        <title>Genome Sequencing of selected type strains of the family Eggerthellaceae.</title>
        <authorList>
            <person name="Danylec N."/>
            <person name="Stoll D.A."/>
            <person name="Doetsch A."/>
            <person name="Huch M."/>
        </authorList>
    </citation>
    <scope>NUCLEOTIDE SEQUENCE [LARGE SCALE GENOMIC DNA]</scope>
    <source>
        <strain evidence="6">DSM 16106</strain>
    </source>
</reference>
<dbReference type="InterPro" id="IPR009057">
    <property type="entry name" value="Homeodomain-like_sf"/>
</dbReference>
<dbReference type="PANTHER" id="PTHR47893:SF1">
    <property type="entry name" value="REGULATORY PROTEIN PCHR"/>
    <property type="match status" value="1"/>
</dbReference>
<gene>
    <name evidence="5" type="ORF">DMP08_07830</name>
</gene>